<dbReference type="CDD" id="cd06093">
    <property type="entry name" value="PX_domain"/>
    <property type="match status" value="1"/>
</dbReference>
<comment type="similarity">
    <text evidence="1">Belongs to the UPF0507 family.</text>
</comment>
<feature type="repeat" description="ANK" evidence="2">
    <location>
        <begin position="673"/>
        <end position="715"/>
    </location>
</feature>
<dbReference type="SUPFAM" id="SSF48403">
    <property type="entry name" value="Ankyrin repeat"/>
    <property type="match status" value="1"/>
</dbReference>
<accession>A0A0B7NU60</accession>
<name>A0A0B7NU60_9FUNG</name>
<evidence type="ECO:0000256" key="2">
    <source>
        <dbReference type="PROSITE-ProRule" id="PRU00023"/>
    </source>
</evidence>
<dbReference type="PANTHER" id="PTHR24170:SF1">
    <property type="entry name" value="DOMAIN PROTEIN, PUTATIVE (AFU_ORTHOLOGUE AFUA_1G09870)-RELATED"/>
    <property type="match status" value="1"/>
</dbReference>
<dbReference type="Pfam" id="PF00023">
    <property type="entry name" value="Ank"/>
    <property type="match status" value="1"/>
</dbReference>
<organism evidence="4 5">
    <name type="scientific">Parasitella parasitica</name>
    <dbReference type="NCBI Taxonomy" id="35722"/>
    <lineage>
        <taxon>Eukaryota</taxon>
        <taxon>Fungi</taxon>
        <taxon>Fungi incertae sedis</taxon>
        <taxon>Mucoromycota</taxon>
        <taxon>Mucoromycotina</taxon>
        <taxon>Mucoromycetes</taxon>
        <taxon>Mucorales</taxon>
        <taxon>Mucorineae</taxon>
        <taxon>Mucoraceae</taxon>
        <taxon>Parasitella</taxon>
    </lineage>
</organism>
<dbReference type="SUPFAM" id="SSF109993">
    <property type="entry name" value="VPS9 domain"/>
    <property type="match status" value="1"/>
</dbReference>
<evidence type="ECO:0000259" key="3">
    <source>
        <dbReference type="PROSITE" id="PS51205"/>
    </source>
</evidence>
<dbReference type="Gene3D" id="1.25.40.20">
    <property type="entry name" value="Ankyrin repeat-containing domain"/>
    <property type="match status" value="3"/>
</dbReference>
<gene>
    <name evidence="4" type="primary">PARPA_12828.1 scaffold 45468</name>
</gene>
<protein>
    <recommendedName>
        <fullName evidence="3">VPS9 domain-containing protein</fullName>
    </recommendedName>
</protein>
<dbReference type="InterPro" id="IPR037191">
    <property type="entry name" value="VPS9_dom_sf"/>
</dbReference>
<dbReference type="EMBL" id="LN733835">
    <property type="protein sequence ID" value="CEP18524.1"/>
    <property type="molecule type" value="Genomic_DNA"/>
</dbReference>
<feature type="domain" description="VPS9" evidence="3">
    <location>
        <begin position="226"/>
        <end position="359"/>
    </location>
</feature>
<dbReference type="InterPro" id="IPR036871">
    <property type="entry name" value="PX_dom_sf"/>
</dbReference>
<dbReference type="STRING" id="35722.A0A0B7NU60"/>
<dbReference type="InterPro" id="IPR003123">
    <property type="entry name" value="VPS9"/>
</dbReference>
<dbReference type="Pfam" id="PF12796">
    <property type="entry name" value="Ank_2"/>
    <property type="match status" value="2"/>
</dbReference>
<dbReference type="InterPro" id="IPR051248">
    <property type="entry name" value="UPF0507/Ank_repeat_27"/>
</dbReference>
<dbReference type="OrthoDB" id="7464126at2759"/>
<dbReference type="Pfam" id="PF02204">
    <property type="entry name" value="VPS9"/>
    <property type="match status" value="1"/>
</dbReference>
<dbReference type="SMART" id="SM00167">
    <property type="entry name" value="VPS9"/>
    <property type="match status" value="1"/>
</dbReference>
<evidence type="ECO:0000256" key="1">
    <source>
        <dbReference type="ARBA" id="ARBA00007428"/>
    </source>
</evidence>
<dbReference type="AlphaFoldDB" id="A0A0B7NU60"/>
<evidence type="ECO:0000313" key="5">
    <source>
        <dbReference type="Proteomes" id="UP000054107"/>
    </source>
</evidence>
<evidence type="ECO:0000313" key="4">
    <source>
        <dbReference type="EMBL" id="CEP18524.1"/>
    </source>
</evidence>
<dbReference type="SMART" id="SM00248">
    <property type="entry name" value="ANK"/>
    <property type="match status" value="7"/>
</dbReference>
<feature type="repeat" description="ANK" evidence="2">
    <location>
        <begin position="526"/>
        <end position="559"/>
    </location>
</feature>
<dbReference type="InterPro" id="IPR036770">
    <property type="entry name" value="Ankyrin_rpt-contain_sf"/>
</dbReference>
<dbReference type="SUPFAM" id="SSF64268">
    <property type="entry name" value="PX domain"/>
    <property type="match status" value="1"/>
</dbReference>
<dbReference type="Proteomes" id="UP000054107">
    <property type="component" value="Unassembled WGS sequence"/>
</dbReference>
<dbReference type="PROSITE" id="PS51205">
    <property type="entry name" value="VPS9"/>
    <property type="match status" value="1"/>
</dbReference>
<dbReference type="InterPro" id="IPR002110">
    <property type="entry name" value="Ankyrin_rpt"/>
</dbReference>
<dbReference type="PROSITE" id="PS50297">
    <property type="entry name" value="ANK_REP_REGION"/>
    <property type="match status" value="1"/>
</dbReference>
<dbReference type="Gene3D" id="1.20.1050.80">
    <property type="entry name" value="VPS9 domain"/>
    <property type="match status" value="1"/>
</dbReference>
<dbReference type="PROSITE" id="PS50088">
    <property type="entry name" value="ANK_REPEAT"/>
    <property type="match status" value="3"/>
</dbReference>
<keyword evidence="5" id="KW-1185">Reference proteome</keyword>
<dbReference type="GO" id="GO:0035091">
    <property type="term" value="F:phosphatidylinositol binding"/>
    <property type="evidence" value="ECO:0007669"/>
    <property type="project" value="InterPro"/>
</dbReference>
<keyword evidence="2" id="KW-0040">ANK repeat</keyword>
<dbReference type="PANTHER" id="PTHR24170">
    <property type="entry name" value="ANKYRIN REPEAT DOMAIN-CONTAINING PROTEIN 27"/>
    <property type="match status" value="1"/>
</dbReference>
<reference evidence="4 5" key="1">
    <citation type="submission" date="2014-09" db="EMBL/GenBank/DDBJ databases">
        <authorList>
            <person name="Ellenberger Sabrina"/>
        </authorList>
    </citation>
    <scope>NUCLEOTIDE SEQUENCE [LARGE SCALE GENOMIC DNA]</scope>
    <source>
        <strain evidence="4 5">CBS 412.66</strain>
    </source>
</reference>
<sequence length="1145" mass="129382">MLKSILNDVELSSKTVFSIVLVPPVEATPCPPNRSFLDTRLKKIQKNTLGTDSHAQLMLSVNDTVYETSNGYVYRHTRKAKIIHSELLYTLPENPVCGTHLILYMDQPVVDCAPPENRPLMMQQQYHLSFKDMIQKKLPEFSSNDVESTIDMLVKKFCDTSILCDSLASLHDCMDEILYEGYDLIESLDAVQLANLNLDHLCGAFESYFMDLTYDAAFFQITQFLLVKDKSTTSALEDMEHLDFSQIALPASVTDPRKRVCNAIAHFERIGSFRTPAEKLDCLLQTVSELTQDSDSDSLIPLLLMTLIRSRVPHLTANLIYMRDYTFERNIKTGKYGYALSTLEGVLNYIVDAHPYLSKLSKQNADFWSCIKTGDIEQFRHYIHNADDDNDDDAAAAAAADMHDADGNNALMVACFHGQEEIAAELLLLRPHQIVRNDQDMTPLMAAIQSQSAATMRLLLLPPSHASTAVAAADQASPELDAVDCLGNTAALYACSTNDIHVLQALLQHQSRHHPQQLLDQVNRKTGDTALHVAARHGGSMNFLMLIMEHVTNPNITRKKNHKGETFYHLCGNIEYIQHDLRHNPSVVAKVLLQQADNLGRTPLMAWAAKGRLDLVETLLPYAADFSRVDNDGRTVLHLMALRLGRNLVFGKMGLACIIRKIRHVVNVRDWCHGNTALHMAAQTSTLASTHNVANAAAFIKALVEHGAAIDAVNLHDEHPVNACKIPELVACFDELHLKTVGRPSSSPSLTAKDGNYHYVWAVTRGIVQQNSKDQTSDVAYLIKSGQIDKPHTMRLVSRKIQDFLFLRNELLYEMPELFLPTFSQLCNPSKIDLHPPPLILLDVTLTRLQSFMDWLQNHPILRHHDLVMSFVRSSCDLQKSVIRDNSFSRRKLMLEKIRDMPLGTASSMMSSKDEEYFFKYAQETIMPLKEHYLNVVLTGRNLQQTGIELERNMMRVAQDIFAASSCLGASEMFACNTLAIETMRVCAYEAFEKSYVSPWLGLLQASQMAYALIDGILLSLQRPFDLINQRCALRQDIELQKEVLRKSKAWHSLFSPKEKKKRIEESKEKVVQNMNNLNHIDGQINQAHRLISDELAHYQNVHPRQMIRTLRRFARAALNMEKQKLAVLVQDLESYEQKPLPPLP</sequence>
<proteinExistence type="inferred from homology"/>
<feature type="repeat" description="ANK" evidence="2">
    <location>
        <begin position="599"/>
        <end position="631"/>
    </location>
</feature>